<dbReference type="Gene3D" id="2.30.40.10">
    <property type="entry name" value="Urease, subunit C, domain 1"/>
    <property type="match status" value="1"/>
</dbReference>
<keyword evidence="7" id="KW-1185">Reference proteome</keyword>
<evidence type="ECO:0000313" key="7">
    <source>
        <dbReference type="Proteomes" id="UP000184330"/>
    </source>
</evidence>
<protein>
    <recommendedName>
        <fullName evidence="5">Amidohydrolase-related domain-containing protein</fullName>
    </recommendedName>
</protein>
<dbReference type="GO" id="GO:0046098">
    <property type="term" value="P:guanine metabolic process"/>
    <property type="evidence" value="ECO:0007669"/>
    <property type="project" value="TreeGrafter"/>
</dbReference>
<dbReference type="EMBL" id="FJOG01000004">
    <property type="protein sequence ID" value="CZR53975.1"/>
    <property type="molecule type" value="Genomic_DNA"/>
</dbReference>
<dbReference type="Proteomes" id="UP000184330">
    <property type="component" value="Unassembled WGS sequence"/>
</dbReference>
<dbReference type="InterPro" id="IPR011059">
    <property type="entry name" value="Metal-dep_hydrolase_composite"/>
</dbReference>
<evidence type="ECO:0000259" key="5">
    <source>
        <dbReference type="Pfam" id="PF01979"/>
    </source>
</evidence>
<keyword evidence="3" id="KW-0378">Hydrolase</keyword>
<name>A0A1L7WMI0_9HELO</name>
<organism evidence="6 7">
    <name type="scientific">Phialocephala subalpina</name>
    <dbReference type="NCBI Taxonomy" id="576137"/>
    <lineage>
        <taxon>Eukaryota</taxon>
        <taxon>Fungi</taxon>
        <taxon>Dikarya</taxon>
        <taxon>Ascomycota</taxon>
        <taxon>Pezizomycotina</taxon>
        <taxon>Leotiomycetes</taxon>
        <taxon>Helotiales</taxon>
        <taxon>Mollisiaceae</taxon>
        <taxon>Phialocephala</taxon>
        <taxon>Phialocephala fortinii species complex</taxon>
    </lineage>
</organism>
<proteinExistence type="predicted"/>
<evidence type="ECO:0000256" key="2">
    <source>
        <dbReference type="ARBA" id="ARBA00022723"/>
    </source>
</evidence>
<evidence type="ECO:0000256" key="1">
    <source>
        <dbReference type="ARBA" id="ARBA00001947"/>
    </source>
</evidence>
<dbReference type="GO" id="GO:0008892">
    <property type="term" value="F:guanine deaminase activity"/>
    <property type="evidence" value="ECO:0007669"/>
    <property type="project" value="TreeGrafter"/>
</dbReference>
<evidence type="ECO:0000313" key="6">
    <source>
        <dbReference type="EMBL" id="CZR53975.1"/>
    </source>
</evidence>
<dbReference type="InterPro" id="IPR051607">
    <property type="entry name" value="Metallo-dep_hydrolases"/>
</dbReference>
<dbReference type="STRING" id="576137.A0A1L7WMI0"/>
<keyword evidence="4" id="KW-0862">Zinc</keyword>
<sequence>MHDQVTSMEEVLTKYRDLKNAACMILGNLQFLFPGLIDSHLHACQWPNMAMGMEAGLKDWIEKYTDPLEASYSDNEKARRVYSELVQKELELGTTTCAYNSTIHYQATNILADMCQKYGQRAIIGNSSCTMNSTSNNWEESVEQSLIDDRRSIEYIHREGAIFVRQSSWLASAGHLNAIRTSHYERIRARMSETLYDTERTAAVHRGLGSYAQMYEHYGLMHSRSIMAHCIYLTETGIEVLARTDTRVAHNPNSNTCLTDGECNVRRLLCAGVKVGLGTDCSAGYSTSMLDAMRQASNVSRHLAMHTDDMSLKLDFEECVWLGTMGSAQVLGLEEKTGTFVPGKCF</sequence>
<dbReference type="InterPro" id="IPR006680">
    <property type="entry name" value="Amidohydro-rel"/>
</dbReference>
<dbReference type="GO" id="GO:0005829">
    <property type="term" value="C:cytosol"/>
    <property type="evidence" value="ECO:0007669"/>
    <property type="project" value="TreeGrafter"/>
</dbReference>
<keyword evidence="2" id="KW-0479">Metal-binding</keyword>
<dbReference type="AlphaFoldDB" id="A0A1L7WMI0"/>
<feature type="domain" description="Amidohydrolase-related" evidence="5">
    <location>
        <begin position="31"/>
        <end position="344"/>
    </location>
</feature>
<reference evidence="6 7" key="1">
    <citation type="submission" date="2016-03" db="EMBL/GenBank/DDBJ databases">
        <authorList>
            <person name="Ploux O."/>
        </authorList>
    </citation>
    <scope>NUCLEOTIDE SEQUENCE [LARGE SCALE GENOMIC DNA]</scope>
    <source>
        <strain evidence="6 7">UAMH 11012</strain>
    </source>
</reference>
<comment type="cofactor">
    <cofactor evidence="1">
        <name>Zn(2+)</name>
        <dbReference type="ChEBI" id="CHEBI:29105"/>
    </cofactor>
</comment>
<evidence type="ECO:0000256" key="3">
    <source>
        <dbReference type="ARBA" id="ARBA00022801"/>
    </source>
</evidence>
<evidence type="ECO:0000256" key="4">
    <source>
        <dbReference type="ARBA" id="ARBA00022833"/>
    </source>
</evidence>
<dbReference type="PANTHER" id="PTHR11271">
    <property type="entry name" value="GUANINE DEAMINASE"/>
    <property type="match status" value="1"/>
</dbReference>
<gene>
    <name evidence="6" type="ORF">PAC_03858</name>
</gene>
<dbReference type="GO" id="GO:0008270">
    <property type="term" value="F:zinc ion binding"/>
    <property type="evidence" value="ECO:0007669"/>
    <property type="project" value="TreeGrafter"/>
</dbReference>
<dbReference type="Gene3D" id="3.20.20.140">
    <property type="entry name" value="Metal-dependent hydrolases"/>
    <property type="match status" value="1"/>
</dbReference>
<dbReference type="OrthoDB" id="194468at2759"/>
<dbReference type="Pfam" id="PF01979">
    <property type="entry name" value="Amidohydro_1"/>
    <property type="match status" value="1"/>
</dbReference>
<dbReference type="PANTHER" id="PTHR11271:SF6">
    <property type="entry name" value="GUANINE DEAMINASE"/>
    <property type="match status" value="1"/>
</dbReference>
<accession>A0A1L7WMI0</accession>
<dbReference type="InterPro" id="IPR032466">
    <property type="entry name" value="Metal_Hydrolase"/>
</dbReference>
<dbReference type="SUPFAM" id="SSF51556">
    <property type="entry name" value="Metallo-dependent hydrolases"/>
    <property type="match status" value="1"/>
</dbReference>